<dbReference type="Gene3D" id="1.20.1080.10">
    <property type="entry name" value="Glycerol uptake facilitator protein"/>
    <property type="match status" value="1"/>
</dbReference>
<evidence type="ECO:0000313" key="8">
    <source>
        <dbReference type="Proteomes" id="UP000299102"/>
    </source>
</evidence>
<comment type="caution">
    <text evidence="7">The sequence shown here is derived from an EMBL/GenBank/DDBJ whole genome shotgun (WGS) entry which is preliminary data.</text>
</comment>
<dbReference type="InterPro" id="IPR034294">
    <property type="entry name" value="Aquaporin_transptr"/>
</dbReference>
<dbReference type="PANTHER" id="PTHR19139:SF268">
    <property type="entry name" value="NEUROGENIC PROTEIN BIG BRAIN"/>
    <property type="match status" value="1"/>
</dbReference>
<feature type="transmembrane region" description="Helical" evidence="6">
    <location>
        <begin position="180"/>
        <end position="198"/>
    </location>
</feature>
<dbReference type="STRING" id="151549.A0A4C1WE09"/>
<protein>
    <submittedName>
        <fullName evidence="7">Neurogenic protein big brain</fullName>
    </submittedName>
</protein>
<reference evidence="7 8" key="1">
    <citation type="journal article" date="2019" name="Commun. Biol.">
        <title>The bagworm genome reveals a unique fibroin gene that provides high tensile strength.</title>
        <authorList>
            <person name="Kono N."/>
            <person name="Nakamura H."/>
            <person name="Ohtoshi R."/>
            <person name="Tomita M."/>
            <person name="Numata K."/>
            <person name="Arakawa K."/>
        </authorList>
    </citation>
    <scope>NUCLEOTIDE SEQUENCE [LARGE SCALE GENOMIC DNA]</scope>
</reference>
<organism evidence="7 8">
    <name type="scientific">Eumeta variegata</name>
    <name type="common">Bagworm moth</name>
    <name type="synonym">Eumeta japonica</name>
    <dbReference type="NCBI Taxonomy" id="151549"/>
    <lineage>
        <taxon>Eukaryota</taxon>
        <taxon>Metazoa</taxon>
        <taxon>Ecdysozoa</taxon>
        <taxon>Arthropoda</taxon>
        <taxon>Hexapoda</taxon>
        <taxon>Insecta</taxon>
        <taxon>Pterygota</taxon>
        <taxon>Neoptera</taxon>
        <taxon>Endopterygota</taxon>
        <taxon>Lepidoptera</taxon>
        <taxon>Glossata</taxon>
        <taxon>Ditrysia</taxon>
        <taxon>Tineoidea</taxon>
        <taxon>Psychidae</taxon>
        <taxon>Oiketicinae</taxon>
        <taxon>Eumeta</taxon>
    </lineage>
</organism>
<proteinExistence type="inferred from homology"/>
<dbReference type="Proteomes" id="UP000299102">
    <property type="component" value="Unassembled WGS sequence"/>
</dbReference>
<keyword evidence="4 6" id="KW-0472">Membrane</keyword>
<dbReference type="OrthoDB" id="7480538at2759"/>
<dbReference type="GO" id="GO:0005886">
    <property type="term" value="C:plasma membrane"/>
    <property type="evidence" value="ECO:0007669"/>
    <property type="project" value="TreeGrafter"/>
</dbReference>
<sequence>MWDLDLQTLHVGSVWKAVSDLLSPVWSRVRDRRLKMTPESWSILLNLVLRPARPCRDTKRRSKGLEFESGMIGQAYQGELAALLGIPFLLEFLEAIKKEVLSQRAHISPAVTAAMCLRRRVSPLRAALYMAAQCAGAVAGTALLYGDVSFHHDHNPTLSSSSVPTPLCPKYGLVSIPTPVLLFIPSLIPFTIPIPFLLSHLRAETESESHLAFTI</sequence>
<dbReference type="Pfam" id="PF00230">
    <property type="entry name" value="MIP"/>
    <property type="match status" value="1"/>
</dbReference>
<dbReference type="SUPFAM" id="SSF81338">
    <property type="entry name" value="Aquaporin-like"/>
    <property type="match status" value="1"/>
</dbReference>
<dbReference type="GO" id="GO:0015250">
    <property type="term" value="F:water channel activity"/>
    <property type="evidence" value="ECO:0007669"/>
    <property type="project" value="TreeGrafter"/>
</dbReference>
<evidence type="ECO:0000256" key="4">
    <source>
        <dbReference type="ARBA" id="ARBA00023136"/>
    </source>
</evidence>
<keyword evidence="8" id="KW-1185">Reference proteome</keyword>
<feature type="transmembrane region" description="Helical" evidence="6">
    <location>
        <begin position="127"/>
        <end position="146"/>
    </location>
</feature>
<gene>
    <name evidence="7" type="primary">bib</name>
    <name evidence="7" type="ORF">EVAR_80798_1</name>
</gene>
<name>A0A4C1WE09_EUMVA</name>
<dbReference type="AlphaFoldDB" id="A0A4C1WE09"/>
<comment type="subcellular location">
    <subcellularLocation>
        <location evidence="1">Membrane</location>
        <topology evidence="1">Multi-pass membrane protein</topology>
    </subcellularLocation>
</comment>
<keyword evidence="3 6" id="KW-1133">Transmembrane helix</keyword>
<evidence type="ECO:0000256" key="3">
    <source>
        <dbReference type="ARBA" id="ARBA00022989"/>
    </source>
</evidence>
<evidence type="ECO:0000256" key="6">
    <source>
        <dbReference type="SAM" id="Phobius"/>
    </source>
</evidence>
<dbReference type="PRINTS" id="PR00783">
    <property type="entry name" value="MINTRINSICP"/>
</dbReference>
<evidence type="ECO:0000256" key="5">
    <source>
        <dbReference type="RuleBase" id="RU000477"/>
    </source>
</evidence>
<accession>A0A4C1WE09</accession>
<dbReference type="PANTHER" id="PTHR19139">
    <property type="entry name" value="AQUAPORIN TRANSPORTER"/>
    <property type="match status" value="1"/>
</dbReference>
<dbReference type="InterPro" id="IPR023271">
    <property type="entry name" value="Aquaporin-like"/>
</dbReference>
<keyword evidence="2 5" id="KW-0812">Transmembrane</keyword>
<evidence type="ECO:0000256" key="1">
    <source>
        <dbReference type="ARBA" id="ARBA00004141"/>
    </source>
</evidence>
<dbReference type="InterPro" id="IPR000425">
    <property type="entry name" value="MIP"/>
</dbReference>
<dbReference type="EMBL" id="BGZK01000538">
    <property type="protein sequence ID" value="GBP49130.1"/>
    <property type="molecule type" value="Genomic_DNA"/>
</dbReference>
<evidence type="ECO:0000256" key="2">
    <source>
        <dbReference type="ARBA" id="ARBA00022692"/>
    </source>
</evidence>
<evidence type="ECO:0000313" key="7">
    <source>
        <dbReference type="EMBL" id="GBP49130.1"/>
    </source>
</evidence>
<keyword evidence="5" id="KW-0813">Transport</keyword>
<comment type="similarity">
    <text evidence="5">Belongs to the MIP/aquaporin (TC 1.A.8) family.</text>
</comment>